<accession>A0A383AG29</accession>
<dbReference type="CDD" id="cd04187">
    <property type="entry name" value="DPM1_like_bac"/>
    <property type="match status" value="1"/>
</dbReference>
<keyword evidence="4" id="KW-0812">Transmembrane</keyword>
<evidence type="ECO:0000256" key="1">
    <source>
        <dbReference type="ARBA" id="ARBA00022475"/>
    </source>
</evidence>
<dbReference type="PANTHER" id="PTHR48090:SF3">
    <property type="entry name" value="UNDECAPRENYL-PHOSPHATE 4-DEOXY-4-FORMAMIDO-L-ARABINOSE TRANSFERASE"/>
    <property type="match status" value="1"/>
</dbReference>
<evidence type="ECO:0000256" key="7">
    <source>
        <dbReference type="ARBA" id="ARBA00023136"/>
    </source>
</evidence>
<dbReference type="GO" id="GO:0099621">
    <property type="term" value="F:undecaprenyl-phosphate 4-deoxy-4-formamido-L-arabinose transferase activity"/>
    <property type="evidence" value="ECO:0007669"/>
    <property type="project" value="TreeGrafter"/>
</dbReference>
<keyword evidence="2" id="KW-0328">Glycosyltransferase</keyword>
<evidence type="ECO:0000256" key="2">
    <source>
        <dbReference type="ARBA" id="ARBA00022676"/>
    </source>
</evidence>
<protein>
    <recommendedName>
        <fullName evidence="8">Glycosyltransferase 2-like domain-containing protein</fullName>
    </recommendedName>
</protein>
<evidence type="ECO:0000256" key="3">
    <source>
        <dbReference type="ARBA" id="ARBA00022679"/>
    </source>
</evidence>
<name>A0A383AG29_9ZZZZ</name>
<sequence>MPIRPIDVDKSHFSVVVPVFNSSCYLANTIEKITQVFDNREWNLEIILVNDGSSDSSWEVIVDNAMRDSRICGLDLLRNFGQQNAVLCGLSAATGDYVLTMDDDLQTPADQIEELIQAAAGGADVVYGRYEIKRAPFYRYLGSRFVRQLNRMIFHQPVNLEVSSFRLIRRDVVDRIILSQNPFPYIDGEILKCSAN</sequence>
<dbReference type="AlphaFoldDB" id="A0A383AG29"/>
<evidence type="ECO:0000256" key="6">
    <source>
        <dbReference type="ARBA" id="ARBA00022989"/>
    </source>
</evidence>
<feature type="domain" description="Glycosyltransferase 2-like" evidence="8">
    <location>
        <begin position="14"/>
        <end position="176"/>
    </location>
</feature>
<dbReference type="EMBL" id="UINC01191843">
    <property type="protein sequence ID" value="SVE06682.1"/>
    <property type="molecule type" value="Genomic_DNA"/>
</dbReference>
<dbReference type="InterPro" id="IPR001173">
    <property type="entry name" value="Glyco_trans_2-like"/>
</dbReference>
<keyword evidence="7" id="KW-0472">Membrane</keyword>
<dbReference type="GO" id="GO:0009103">
    <property type="term" value="P:lipopolysaccharide biosynthetic process"/>
    <property type="evidence" value="ECO:0007669"/>
    <property type="project" value="UniProtKB-KW"/>
</dbReference>
<dbReference type="Gene3D" id="3.90.550.10">
    <property type="entry name" value="Spore Coat Polysaccharide Biosynthesis Protein SpsA, Chain A"/>
    <property type="match status" value="1"/>
</dbReference>
<reference evidence="9" key="1">
    <citation type="submission" date="2018-05" db="EMBL/GenBank/DDBJ databases">
        <authorList>
            <person name="Lanie J.A."/>
            <person name="Ng W.-L."/>
            <person name="Kazmierczak K.M."/>
            <person name="Andrzejewski T.M."/>
            <person name="Davidsen T.M."/>
            <person name="Wayne K.J."/>
            <person name="Tettelin H."/>
            <person name="Glass J.I."/>
            <person name="Rusch D."/>
            <person name="Podicherti R."/>
            <person name="Tsui H.-C.T."/>
            <person name="Winkler M.E."/>
        </authorList>
    </citation>
    <scope>NUCLEOTIDE SEQUENCE</scope>
</reference>
<dbReference type="GO" id="GO:0005886">
    <property type="term" value="C:plasma membrane"/>
    <property type="evidence" value="ECO:0007669"/>
    <property type="project" value="TreeGrafter"/>
</dbReference>
<dbReference type="Pfam" id="PF00535">
    <property type="entry name" value="Glycos_transf_2"/>
    <property type="match status" value="1"/>
</dbReference>
<dbReference type="SUPFAM" id="SSF53448">
    <property type="entry name" value="Nucleotide-diphospho-sugar transferases"/>
    <property type="match status" value="1"/>
</dbReference>
<keyword evidence="6" id="KW-1133">Transmembrane helix</keyword>
<feature type="non-terminal residue" evidence="9">
    <location>
        <position position="196"/>
    </location>
</feature>
<organism evidence="9">
    <name type="scientific">marine metagenome</name>
    <dbReference type="NCBI Taxonomy" id="408172"/>
    <lineage>
        <taxon>unclassified sequences</taxon>
        <taxon>metagenomes</taxon>
        <taxon>ecological metagenomes</taxon>
    </lineage>
</organism>
<gene>
    <name evidence="9" type="ORF">METZ01_LOCUS459536</name>
</gene>
<keyword evidence="5" id="KW-0448">Lipopolysaccharide biosynthesis</keyword>
<proteinExistence type="predicted"/>
<keyword evidence="3" id="KW-0808">Transferase</keyword>
<evidence type="ECO:0000259" key="8">
    <source>
        <dbReference type="Pfam" id="PF00535"/>
    </source>
</evidence>
<evidence type="ECO:0000256" key="4">
    <source>
        <dbReference type="ARBA" id="ARBA00022692"/>
    </source>
</evidence>
<evidence type="ECO:0000256" key="5">
    <source>
        <dbReference type="ARBA" id="ARBA00022985"/>
    </source>
</evidence>
<dbReference type="InterPro" id="IPR029044">
    <property type="entry name" value="Nucleotide-diphossugar_trans"/>
</dbReference>
<keyword evidence="1" id="KW-1003">Cell membrane</keyword>
<dbReference type="PANTHER" id="PTHR48090">
    <property type="entry name" value="UNDECAPRENYL-PHOSPHATE 4-DEOXY-4-FORMAMIDO-L-ARABINOSE TRANSFERASE-RELATED"/>
    <property type="match status" value="1"/>
</dbReference>
<dbReference type="InterPro" id="IPR050256">
    <property type="entry name" value="Glycosyltransferase_2"/>
</dbReference>
<evidence type="ECO:0000313" key="9">
    <source>
        <dbReference type="EMBL" id="SVE06682.1"/>
    </source>
</evidence>